<dbReference type="EMBL" id="JARJCN010000018">
    <property type="protein sequence ID" value="KAJ7092323.1"/>
    <property type="molecule type" value="Genomic_DNA"/>
</dbReference>
<evidence type="ECO:0000313" key="2">
    <source>
        <dbReference type="Proteomes" id="UP001222325"/>
    </source>
</evidence>
<organism evidence="1 2">
    <name type="scientific">Mycena belliarum</name>
    <dbReference type="NCBI Taxonomy" id="1033014"/>
    <lineage>
        <taxon>Eukaryota</taxon>
        <taxon>Fungi</taxon>
        <taxon>Dikarya</taxon>
        <taxon>Basidiomycota</taxon>
        <taxon>Agaricomycotina</taxon>
        <taxon>Agaricomycetes</taxon>
        <taxon>Agaricomycetidae</taxon>
        <taxon>Agaricales</taxon>
        <taxon>Marasmiineae</taxon>
        <taxon>Mycenaceae</taxon>
        <taxon>Mycena</taxon>
    </lineage>
</organism>
<reference evidence="1" key="1">
    <citation type="submission" date="2023-03" db="EMBL/GenBank/DDBJ databases">
        <title>Massive genome expansion in bonnet fungi (Mycena s.s.) driven by repeated elements and novel gene families across ecological guilds.</title>
        <authorList>
            <consortium name="Lawrence Berkeley National Laboratory"/>
            <person name="Harder C.B."/>
            <person name="Miyauchi S."/>
            <person name="Viragh M."/>
            <person name="Kuo A."/>
            <person name="Thoen E."/>
            <person name="Andreopoulos B."/>
            <person name="Lu D."/>
            <person name="Skrede I."/>
            <person name="Drula E."/>
            <person name="Henrissat B."/>
            <person name="Morin E."/>
            <person name="Kohler A."/>
            <person name="Barry K."/>
            <person name="LaButti K."/>
            <person name="Morin E."/>
            <person name="Salamov A."/>
            <person name="Lipzen A."/>
            <person name="Mereny Z."/>
            <person name="Hegedus B."/>
            <person name="Baldrian P."/>
            <person name="Stursova M."/>
            <person name="Weitz H."/>
            <person name="Taylor A."/>
            <person name="Grigoriev I.V."/>
            <person name="Nagy L.G."/>
            <person name="Martin F."/>
            <person name="Kauserud H."/>
        </authorList>
    </citation>
    <scope>NUCLEOTIDE SEQUENCE</scope>
    <source>
        <strain evidence="1">CBHHK173m</strain>
    </source>
</reference>
<dbReference type="AlphaFoldDB" id="A0AAD6XSJ8"/>
<keyword evidence="2" id="KW-1185">Reference proteome</keyword>
<protein>
    <recommendedName>
        <fullName evidence="3">F-box domain-containing protein</fullName>
    </recommendedName>
</protein>
<feature type="non-terminal residue" evidence="1">
    <location>
        <position position="1"/>
    </location>
</feature>
<comment type="caution">
    <text evidence="1">The sequence shown here is derived from an EMBL/GenBank/DDBJ whole genome shotgun (WGS) entry which is preliminary data.</text>
</comment>
<dbReference type="InterPro" id="IPR036047">
    <property type="entry name" value="F-box-like_dom_sf"/>
</dbReference>
<sequence>MLDWTTSTNLLIAILRFTSVRHRTQPPHSKMSFPIELVERIIDAASADPPTLAACSLVCKEWLHRSRHHLFASLDLSASWTPEPNAVTEFMKLVDGPNSLVPYVTGVVLAKRSWGMTPIPRILAVLARSGIRPGSLHINCPTYEPTHLPIFSSLVHLSLYLHNDMPTATLIDHVCAFPLLESLYVGGSAQYTAGSDPVAQALPPQLHTLIITDPVFANWVVSLDPVPTQLSTIILRFLKLPEHWEAINRYLTSPAAAGIFSLAFEGCDTYPHRHLLAPRVQALENLQTLRIESSGALLPTHLLGMLSALRGSPAAEALEAL</sequence>
<name>A0AAD6XSJ8_9AGAR</name>
<dbReference type="Proteomes" id="UP001222325">
    <property type="component" value="Unassembled WGS sequence"/>
</dbReference>
<accession>A0AAD6XSJ8</accession>
<evidence type="ECO:0008006" key="3">
    <source>
        <dbReference type="Google" id="ProtNLM"/>
    </source>
</evidence>
<gene>
    <name evidence="1" type="ORF">B0H15DRAFT_170255</name>
</gene>
<proteinExistence type="predicted"/>
<evidence type="ECO:0000313" key="1">
    <source>
        <dbReference type="EMBL" id="KAJ7092323.1"/>
    </source>
</evidence>
<dbReference type="SUPFAM" id="SSF81383">
    <property type="entry name" value="F-box domain"/>
    <property type="match status" value="1"/>
</dbReference>